<gene>
    <name evidence="4" type="ORF">FHW18_003720</name>
</gene>
<dbReference type="PANTHER" id="PTHR11941">
    <property type="entry name" value="ENOYL-COA HYDRATASE-RELATED"/>
    <property type="match status" value="1"/>
</dbReference>
<organism evidence="4 5">
    <name type="scientific">Pigmentiphaga litoralis</name>
    <dbReference type="NCBI Taxonomy" id="516702"/>
    <lineage>
        <taxon>Bacteria</taxon>
        <taxon>Pseudomonadati</taxon>
        <taxon>Pseudomonadota</taxon>
        <taxon>Betaproteobacteria</taxon>
        <taxon>Burkholderiales</taxon>
        <taxon>Alcaligenaceae</taxon>
        <taxon>Pigmentiphaga</taxon>
    </lineage>
</organism>
<dbReference type="Gene3D" id="3.90.226.10">
    <property type="entry name" value="2-enoyl-CoA Hydratase, Chain A, domain 1"/>
    <property type="match status" value="1"/>
</dbReference>
<dbReference type="Proteomes" id="UP000542125">
    <property type="component" value="Unassembled WGS sequence"/>
</dbReference>
<feature type="region of interest" description="Disordered" evidence="3">
    <location>
        <begin position="1"/>
        <end position="47"/>
    </location>
</feature>
<dbReference type="GO" id="GO:0016829">
    <property type="term" value="F:lyase activity"/>
    <property type="evidence" value="ECO:0007669"/>
    <property type="project" value="UniProtKB-KW"/>
</dbReference>
<dbReference type="PANTHER" id="PTHR11941:SF54">
    <property type="entry name" value="ENOYL-COA HYDRATASE, MITOCHONDRIAL"/>
    <property type="match status" value="1"/>
</dbReference>
<dbReference type="RefSeq" id="WP_179588134.1">
    <property type="nucleotide sequence ID" value="NZ_JACBYR010000001.1"/>
</dbReference>
<dbReference type="EMBL" id="JACBYR010000001">
    <property type="protein sequence ID" value="NYE84449.1"/>
    <property type="molecule type" value="Genomic_DNA"/>
</dbReference>
<sequence length="304" mass="31941">MTTTSLQQPGEAGEAASAATALPAATTEPAATAQPATQGQPAAPAHGDVLLSRDGVVATITLSHPGKLNALNIEMWLTLRRMLDDLSDDDSLRCVLLQGADGNFAAGADISEFPDQRGDLDGLLHYHDAILAPALQAVAQCKHPTVAAIQGVCVGGGLEIAAHCDLRIAARSSRFGVPINRLGFPMAPGEMQGVLALVGRAVTLELLLEGRLLGADEAYSKGMLTRVVDDDALLEEARRCVDRISAGAPLAARINKETVRRLSPEPAPLTEAERRECFAYWNSADHVEGVAAFLAGRTPVFTGR</sequence>
<comment type="similarity">
    <text evidence="1">Belongs to the enoyl-CoA hydratase/isomerase family.</text>
</comment>
<dbReference type="InterPro" id="IPR014748">
    <property type="entry name" value="Enoyl-CoA_hydra_C"/>
</dbReference>
<dbReference type="AlphaFoldDB" id="A0A7Y9LLZ3"/>
<accession>A0A7Y9LLZ3</accession>
<feature type="compositionally biased region" description="Low complexity" evidence="3">
    <location>
        <begin position="7"/>
        <end position="45"/>
    </location>
</feature>
<keyword evidence="5" id="KW-1185">Reference proteome</keyword>
<dbReference type="GO" id="GO:0006635">
    <property type="term" value="P:fatty acid beta-oxidation"/>
    <property type="evidence" value="ECO:0007669"/>
    <property type="project" value="TreeGrafter"/>
</dbReference>
<evidence type="ECO:0000313" key="5">
    <source>
        <dbReference type="Proteomes" id="UP000542125"/>
    </source>
</evidence>
<reference evidence="4 5" key="1">
    <citation type="submission" date="2020-07" db="EMBL/GenBank/DDBJ databases">
        <title>Genomic Encyclopedia of Type Strains, Phase IV (KMG-V): Genome sequencing to study the core and pangenomes of soil and plant-associated prokaryotes.</title>
        <authorList>
            <person name="Whitman W."/>
        </authorList>
    </citation>
    <scope>NUCLEOTIDE SEQUENCE [LARGE SCALE GENOMIC DNA]</scope>
    <source>
        <strain evidence="4 5">SAS40</strain>
    </source>
</reference>
<dbReference type="CDD" id="cd06558">
    <property type="entry name" value="crotonase-like"/>
    <property type="match status" value="1"/>
</dbReference>
<evidence type="ECO:0000256" key="2">
    <source>
        <dbReference type="ARBA" id="ARBA00023239"/>
    </source>
</evidence>
<evidence type="ECO:0000313" key="4">
    <source>
        <dbReference type="EMBL" id="NYE84449.1"/>
    </source>
</evidence>
<proteinExistence type="inferred from homology"/>
<comment type="caution">
    <text evidence="4">The sequence shown here is derived from an EMBL/GenBank/DDBJ whole genome shotgun (WGS) entry which is preliminary data.</text>
</comment>
<keyword evidence="2" id="KW-0456">Lyase</keyword>
<dbReference type="InterPro" id="IPR001753">
    <property type="entry name" value="Enoyl-CoA_hydra/iso"/>
</dbReference>
<name>A0A7Y9LLZ3_9BURK</name>
<dbReference type="Pfam" id="PF00378">
    <property type="entry name" value="ECH_1"/>
    <property type="match status" value="1"/>
</dbReference>
<evidence type="ECO:0000256" key="3">
    <source>
        <dbReference type="SAM" id="MobiDB-lite"/>
    </source>
</evidence>
<protein>
    <submittedName>
        <fullName evidence="4">Enoyl-CoA hydratase/carnithine racemase</fullName>
    </submittedName>
</protein>
<evidence type="ECO:0000256" key="1">
    <source>
        <dbReference type="ARBA" id="ARBA00005254"/>
    </source>
</evidence>
<dbReference type="SUPFAM" id="SSF52096">
    <property type="entry name" value="ClpP/crotonase"/>
    <property type="match status" value="1"/>
</dbReference>
<dbReference type="InterPro" id="IPR029045">
    <property type="entry name" value="ClpP/crotonase-like_dom_sf"/>
</dbReference>
<dbReference type="Gene3D" id="1.10.12.10">
    <property type="entry name" value="Lyase 2-enoyl-coa Hydratase, Chain A, domain 2"/>
    <property type="match status" value="1"/>
</dbReference>